<evidence type="ECO:0000256" key="8">
    <source>
        <dbReference type="RuleBase" id="RU003651"/>
    </source>
</evidence>
<dbReference type="PANTHER" id="PTHR23070">
    <property type="entry name" value="BCS1 AAA-TYPE ATPASE"/>
    <property type="match status" value="1"/>
</dbReference>
<evidence type="ECO:0000256" key="9">
    <source>
        <dbReference type="SAM" id="Phobius"/>
    </source>
</evidence>
<keyword evidence="6" id="KW-0460">Magnesium</keyword>
<comment type="caution">
    <text evidence="11">The sequence shown here is derived from an EMBL/GenBank/DDBJ whole genome shotgun (WGS) entry which is preliminary data.</text>
</comment>
<evidence type="ECO:0000313" key="11">
    <source>
        <dbReference type="EMBL" id="PON71477.1"/>
    </source>
</evidence>
<reference evidence="12" key="1">
    <citation type="submission" date="2016-06" db="EMBL/GenBank/DDBJ databases">
        <title>Parallel loss of symbiosis genes in relatives of nitrogen-fixing non-legume Parasponia.</title>
        <authorList>
            <person name="Van Velzen R."/>
            <person name="Holmer R."/>
            <person name="Bu F."/>
            <person name="Rutten L."/>
            <person name="Van Zeijl A."/>
            <person name="Liu W."/>
            <person name="Santuari L."/>
            <person name="Cao Q."/>
            <person name="Sharma T."/>
            <person name="Shen D."/>
            <person name="Roswanjaya Y."/>
            <person name="Wardhani T."/>
            <person name="Kalhor M.S."/>
            <person name="Jansen J."/>
            <person name="Van den Hoogen J."/>
            <person name="Gungor B."/>
            <person name="Hartog M."/>
            <person name="Hontelez J."/>
            <person name="Verver J."/>
            <person name="Yang W.-C."/>
            <person name="Schijlen E."/>
            <person name="Repin R."/>
            <person name="Schilthuizen M."/>
            <person name="Schranz E."/>
            <person name="Heidstra R."/>
            <person name="Miyata K."/>
            <person name="Fedorova E."/>
            <person name="Kohlen W."/>
            <person name="Bisseling T."/>
            <person name="Smit S."/>
            <person name="Geurts R."/>
        </authorList>
    </citation>
    <scope>NUCLEOTIDE SEQUENCE [LARGE SCALE GENOMIC DNA]</scope>
    <source>
        <strain evidence="12">cv. WU1-14</strain>
    </source>
</reference>
<dbReference type="InterPro" id="IPR003593">
    <property type="entry name" value="AAA+_ATPase"/>
</dbReference>
<dbReference type="EMBL" id="JXTB01000044">
    <property type="protein sequence ID" value="PON71477.1"/>
    <property type="molecule type" value="Genomic_DNA"/>
</dbReference>
<gene>
    <name evidence="11" type="ORF">PanWU01x14_072740</name>
</gene>
<dbReference type="GO" id="GO:0016887">
    <property type="term" value="F:ATP hydrolysis activity"/>
    <property type="evidence" value="ECO:0007669"/>
    <property type="project" value="InterPro"/>
</dbReference>
<evidence type="ECO:0000256" key="4">
    <source>
        <dbReference type="ARBA" id="ARBA00022801"/>
    </source>
</evidence>
<name>A0A2P5DDX8_PARAD</name>
<dbReference type="Proteomes" id="UP000237105">
    <property type="component" value="Unassembled WGS sequence"/>
</dbReference>
<dbReference type="InterPro" id="IPR003960">
    <property type="entry name" value="ATPase_AAA_CS"/>
</dbReference>
<dbReference type="InterPro" id="IPR058017">
    <property type="entry name" value="At3g28540-like_C"/>
</dbReference>
<dbReference type="Gene3D" id="3.40.50.300">
    <property type="entry name" value="P-loop containing nucleotide triphosphate hydrolases"/>
    <property type="match status" value="1"/>
</dbReference>
<keyword evidence="5 8" id="KW-0067">ATP-binding</keyword>
<evidence type="ECO:0000256" key="6">
    <source>
        <dbReference type="ARBA" id="ARBA00022842"/>
    </source>
</evidence>
<evidence type="ECO:0000256" key="5">
    <source>
        <dbReference type="ARBA" id="ARBA00022840"/>
    </source>
</evidence>
<feature type="transmembrane region" description="Helical" evidence="9">
    <location>
        <begin position="12"/>
        <end position="35"/>
    </location>
</feature>
<keyword evidence="9" id="KW-1133">Transmembrane helix</keyword>
<comment type="cofactor">
    <cofactor evidence="1">
        <name>Mg(2+)</name>
        <dbReference type="ChEBI" id="CHEBI:18420"/>
    </cofactor>
</comment>
<comment type="catalytic activity">
    <reaction evidence="7">
        <text>ATP + H2O = ADP + phosphate + H(+)</text>
        <dbReference type="Rhea" id="RHEA:13065"/>
        <dbReference type="ChEBI" id="CHEBI:15377"/>
        <dbReference type="ChEBI" id="CHEBI:15378"/>
        <dbReference type="ChEBI" id="CHEBI:30616"/>
        <dbReference type="ChEBI" id="CHEBI:43474"/>
        <dbReference type="ChEBI" id="CHEBI:456216"/>
    </reaction>
</comment>
<evidence type="ECO:0000256" key="1">
    <source>
        <dbReference type="ARBA" id="ARBA00001946"/>
    </source>
</evidence>
<dbReference type="PROSITE" id="PS00674">
    <property type="entry name" value="AAA"/>
    <property type="match status" value="1"/>
</dbReference>
<evidence type="ECO:0000256" key="3">
    <source>
        <dbReference type="ARBA" id="ARBA00022741"/>
    </source>
</evidence>
<dbReference type="Pfam" id="PF14363">
    <property type="entry name" value="AAA_assoc"/>
    <property type="match status" value="1"/>
</dbReference>
<dbReference type="CDD" id="cd19510">
    <property type="entry name" value="RecA-like_BCS1"/>
    <property type="match status" value="1"/>
</dbReference>
<dbReference type="InterPro" id="IPR027417">
    <property type="entry name" value="P-loop_NTPase"/>
</dbReference>
<dbReference type="Gene3D" id="6.10.280.40">
    <property type="match status" value="1"/>
</dbReference>
<evidence type="ECO:0000256" key="2">
    <source>
        <dbReference type="ARBA" id="ARBA00007448"/>
    </source>
</evidence>
<dbReference type="OrthoDB" id="10251412at2759"/>
<dbReference type="SUPFAM" id="SSF52540">
    <property type="entry name" value="P-loop containing nucleoside triphosphate hydrolases"/>
    <property type="match status" value="1"/>
</dbReference>
<keyword evidence="9" id="KW-0812">Transmembrane</keyword>
<dbReference type="Pfam" id="PF25568">
    <property type="entry name" value="AAA_lid_At3g28540"/>
    <property type="match status" value="1"/>
</dbReference>
<keyword evidence="3 8" id="KW-0547">Nucleotide-binding</keyword>
<proteinExistence type="inferred from homology"/>
<dbReference type="SMART" id="SM00382">
    <property type="entry name" value="AAA"/>
    <property type="match status" value="1"/>
</dbReference>
<dbReference type="GO" id="GO:0006950">
    <property type="term" value="P:response to stress"/>
    <property type="evidence" value="ECO:0007669"/>
    <property type="project" value="UniProtKB-ARBA"/>
</dbReference>
<dbReference type="STRING" id="3476.A0A2P5DDX8"/>
<organism evidence="11 12">
    <name type="scientific">Parasponia andersonii</name>
    <name type="common">Sponia andersonii</name>
    <dbReference type="NCBI Taxonomy" id="3476"/>
    <lineage>
        <taxon>Eukaryota</taxon>
        <taxon>Viridiplantae</taxon>
        <taxon>Streptophyta</taxon>
        <taxon>Embryophyta</taxon>
        <taxon>Tracheophyta</taxon>
        <taxon>Spermatophyta</taxon>
        <taxon>Magnoliopsida</taxon>
        <taxon>eudicotyledons</taxon>
        <taxon>Gunneridae</taxon>
        <taxon>Pentapetalae</taxon>
        <taxon>rosids</taxon>
        <taxon>fabids</taxon>
        <taxon>Rosales</taxon>
        <taxon>Cannabaceae</taxon>
        <taxon>Parasponia</taxon>
    </lineage>
</organism>
<dbReference type="InterPro" id="IPR025753">
    <property type="entry name" value="AAA_N_dom"/>
</dbReference>
<comment type="similarity">
    <text evidence="2">Belongs to the AAA ATPase family. BCS1 subfamily.</text>
</comment>
<dbReference type="FunFam" id="3.40.50.300:FF:001122">
    <property type="entry name" value="AAA-ATPase ASD, mitochondrial"/>
    <property type="match status" value="1"/>
</dbReference>
<dbReference type="InterPro" id="IPR003959">
    <property type="entry name" value="ATPase_AAA_core"/>
</dbReference>
<dbReference type="GO" id="GO:0005524">
    <property type="term" value="F:ATP binding"/>
    <property type="evidence" value="ECO:0007669"/>
    <property type="project" value="UniProtKB-KW"/>
</dbReference>
<sequence>MFSTKEMPSLSSLFSAIASITASIMFLQSMVYQILPHQVRHYLISILHNLIFKTHTPTLITFVFDKDNEFGGLNQIYKAAGVYLQTLRCPGNKRLKVSKSLKEKGLIIRLETGEKVTDSYDGMEFRWRYVCSKSEEDSDSPGRGGGSKRQCYELSFHNEDEGKVCDSYIHFVLDRAKAISEERRFLKMHTYSPSSGMNWQSVNLEHPATFETVAMDVKKKNNIMEDLNRFVKRKEFYKKVGRAWKRGYLLYGPPGTGKSSLVAAMANHLKFDIYDLQLANVRRDSELRRLLLATGNRSILVIEDIDCSVNLPDRLHGEKEKKSDPQNDKNSINGTSLTLSGLLNFIDGLWSSCGDERIIIFTTNHKERLDPALLRPGRMDVHIHMGYCTYEAFKQLASNYLEISGDHHHLYREIQGLLEETEVTPAQVAEEMMKDEDAESALEGLVDLLKQKKMKGDECDHAKADEKKWQIC</sequence>
<keyword evidence="9" id="KW-0472">Membrane</keyword>
<dbReference type="AlphaFoldDB" id="A0A2P5DDX8"/>
<protein>
    <submittedName>
        <fullName evidence="11">Spastin</fullName>
    </submittedName>
</protein>
<evidence type="ECO:0000256" key="7">
    <source>
        <dbReference type="ARBA" id="ARBA00049360"/>
    </source>
</evidence>
<evidence type="ECO:0000313" key="12">
    <source>
        <dbReference type="Proteomes" id="UP000237105"/>
    </source>
</evidence>
<accession>A0A2P5DDX8</accession>
<dbReference type="Pfam" id="PF00004">
    <property type="entry name" value="AAA"/>
    <property type="match status" value="1"/>
</dbReference>
<evidence type="ECO:0000259" key="10">
    <source>
        <dbReference type="SMART" id="SM00382"/>
    </source>
</evidence>
<dbReference type="InterPro" id="IPR050747">
    <property type="entry name" value="Mitochondrial_chaperone_BCS1"/>
</dbReference>
<keyword evidence="4" id="KW-0378">Hydrolase</keyword>
<feature type="domain" description="AAA+ ATPase" evidence="10">
    <location>
        <begin position="244"/>
        <end position="389"/>
    </location>
</feature>
<keyword evidence="12" id="KW-1185">Reference proteome</keyword>